<proteinExistence type="predicted"/>
<dbReference type="PANTHER" id="PTHR43280:SF2">
    <property type="entry name" value="HTH-TYPE TRANSCRIPTIONAL REGULATOR EXSA"/>
    <property type="match status" value="1"/>
</dbReference>
<protein>
    <submittedName>
        <fullName evidence="5">AraC-like DNA-binding protein</fullName>
    </submittedName>
</protein>
<organism evidence="5 6">
    <name type="scientific">Chitinophaga dinghuensis</name>
    <dbReference type="NCBI Taxonomy" id="1539050"/>
    <lineage>
        <taxon>Bacteria</taxon>
        <taxon>Pseudomonadati</taxon>
        <taxon>Bacteroidota</taxon>
        <taxon>Chitinophagia</taxon>
        <taxon>Chitinophagales</taxon>
        <taxon>Chitinophagaceae</taxon>
        <taxon>Chitinophaga</taxon>
    </lineage>
</organism>
<comment type="caution">
    <text evidence="5">The sequence shown here is derived from an EMBL/GenBank/DDBJ whole genome shotgun (WGS) entry which is preliminary data.</text>
</comment>
<dbReference type="InterPro" id="IPR037923">
    <property type="entry name" value="HTH-like"/>
</dbReference>
<dbReference type="PANTHER" id="PTHR43280">
    <property type="entry name" value="ARAC-FAMILY TRANSCRIPTIONAL REGULATOR"/>
    <property type="match status" value="1"/>
</dbReference>
<dbReference type="AlphaFoldDB" id="A0A327W894"/>
<evidence type="ECO:0000313" key="6">
    <source>
        <dbReference type="Proteomes" id="UP000249819"/>
    </source>
</evidence>
<keyword evidence="6" id="KW-1185">Reference proteome</keyword>
<name>A0A327W894_9BACT</name>
<keyword evidence="3" id="KW-0804">Transcription</keyword>
<dbReference type="PRINTS" id="PR00032">
    <property type="entry name" value="HTHARAC"/>
</dbReference>
<dbReference type="EMBL" id="QLMA01000002">
    <property type="protein sequence ID" value="RAJ85854.1"/>
    <property type="molecule type" value="Genomic_DNA"/>
</dbReference>
<dbReference type="InterPro" id="IPR020449">
    <property type="entry name" value="Tscrpt_reg_AraC-type_HTH"/>
</dbReference>
<dbReference type="SMART" id="SM00342">
    <property type="entry name" value="HTH_ARAC"/>
    <property type="match status" value="1"/>
</dbReference>
<evidence type="ECO:0000256" key="1">
    <source>
        <dbReference type="ARBA" id="ARBA00023015"/>
    </source>
</evidence>
<evidence type="ECO:0000256" key="2">
    <source>
        <dbReference type="ARBA" id="ARBA00023125"/>
    </source>
</evidence>
<evidence type="ECO:0000256" key="3">
    <source>
        <dbReference type="ARBA" id="ARBA00023163"/>
    </source>
</evidence>
<feature type="domain" description="HTH araC/xylS-type" evidence="4">
    <location>
        <begin position="169"/>
        <end position="269"/>
    </location>
</feature>
<dbReference type="InterPro" id="IPR018060">
    <property type="entry name" value="HTH_AraC"/>
</dbReference>
<dbReference type="InterPro" id="IPR009057">
    <property type="entry name" value="Homeodomain-like_sf"/>
</dbReference>
<keyword evidence="2 5" id="KW-0238">DNA-binding</keyword>
<keyword evidence="1" id="KW-0805">Transcription regulation</keyword>
<dbReference type="PROSITE" id="PS01124">
    <property type="entry name" value="HTH_ARAC_FAMILY_2"/>
    <property type="match status" value="1"/>
</dbReference>
<sequence>MKRYIQHEYLRISHFTGTEWQHPVHNHNHFELIFVHEGAGNHCISNMQIPFEGKAIFILGPSDAHHFELHAPTTFTFLKFTNTYLGDPHWNQTLEHLLQAGRQQRLTLPATAATKTDQLIRLIVQEWKENHQENSPTIRYLMQGLLSMVQTFIPSTLDNLGTKHQQKITSLIDYIHDNIHLADQLQTEQLAAQFDLSKHYLGVYFKEQTGVTLRDYITKYKLHLIENKLLHSGLSLKEISHEFGFSDTSHFNKFFRKHHQVSPSVFRAKAKNR</sequence>
<reference evidence="5 6" key="1">
    <citation type="submission" date="2018-06" db="EMBL/GenBank/DDBJ databases">
        <title>Genomic Encyclopedia of Archaeal and Bacterial Type Strains, Phase II (KMG-II): from individual species to whole genera.</title>
        <authorList>
            <person name="Goeker M."/>
        </authorList>
    </citation>
    <scope>NUCLEOTIDE SEQUENCE [LARGE SCALE GENOMIC DNA]</scope>
    <source>
        <strain evidence="5 6">DSM 29821</strain>
    </source>
</reference>
<dbReference type="Proteomes" id="UP000249819">
    <property type="component" value="Unassembled WGS sequence"/>
</dbReference>
<dbReference type="SUPFAM" id="SSF51215">
    <property type="entry name" value="Regulatory protein AraC"/>
    <property type="match status" value="1"/>
</dbReference>
<dbReference type="InterPro" id="IPR018062">
    <property type="entry name" value="HTH_AraC-typ_CS"/>
</dbReference>
<evidence type="ECO:0000313" key="5">
    <source>
        <dbReference type="EMBL" id="RAJ85854.1"/>
    </source>
</evidence>
<dbReference type="Gene3D" id="1.10.10.60">
    <property type="entry name" value="Homeodomain-like"/>
    <property type="match status" value="2"/>
</dbReference>
<dbReference type="SUPFAM" id="SSF46689">
    <property type="entry name" value="Homeodomain-like"/>
    <property type="match status" value="2"/>
</dbReference>
<dbReference type="GO" id="GO:0043565">
    <property type="term" value="F:sequence-specific DNA binding"/>
    <property type="evidence" value="ECO:0007669"/>
    <property type="project" value="InterPro"/>
</dbReference>
<accession>A0A327W894</accession>
<dbReference type="PROSITE" id="PS00041">
    <property type="entry name" value="HTH_ARAC_FAMILY_1"/>
    <property type="match status" value="1"/>
</dbReference>
<dbReference type="GO" id="GO:0003700">
    <property type="term" value="F:DNA-binding transcription factor activity"/>
    <property type="evidence" value="ECO:0007669"/>
    <property type="project" value="InterPro"/>
</dbReference>
<evidence type="ECO:0000259" key="4">
    <source>
        <dbReference type="PROSITE" id="PS01124"/>
    </source>
</evidence>
<dbReference type="Pfam" id="PF12833">
    <property type="entry name" value="HTH_18"/>
    <property type="match status" value="1"/>
</dbReference>
<dbReference type="OrthoDB" id="636258at2"/>
<dbReference type="RefSeq" id="WP_111591483.1">
    <property type="nucleotide sequence ID" value="NZ_QLMA01000002.1"/>
</dbReference>
<gene>
    <name evidence="5" type="ORF">CLV59_102560</name>
</gene>